<feature type="transmembrane region" description="Helical" evidence="3">
    <location>
        <begin position="94"/>
        <end position="117"/>
    </location>
</feature>
<dbReference type="EMBL" id="JAJOMB010000009">
    <property type="protein sequence ID" value="MCD5312788.1"/>
    <property type="molecule type" value="Genomic_DNA"/>
</dbReference>
<feature type="transmembrane region" description="Helical" evidence="3">
    <location>
        <begin position="129"/>
        <end position="149"/>
    </location>
</feature>
<feature type="region of interest" description="Disordered" evidence="2">
    <location>
        <begin position="462"/>
        <end position="515"/>
    </location>
</feature>
<comment type="caution">
    <text evidence="5">The sequence shown here is derived from an EMBL/GenBank/DDBJ whole genome shotgun (WGS) entry which is preliminary data.</text>
</comment>
<dbReference type="NCBIfam" id="TIGR00350">
    <property type="entry name" value="lytR_cpsA_psr"/>
    <property type="match status" value="1"/>
</dbReference>
<organism evidence="5 6">
    <name type="scientific">Kineosporia babensis</name>
    <dbReference type="NCBI Taxonomy" id="499548"/>
    <lineage>
        <taxon>Bacteria</taxon>
        <taxon>Bacillati</taxon>
        <taxon>Actinomycetota</taxon>
        <taxon>Actinomycetes</taxon>
        <taxon>Kineosporiales</taxon>
        <taxon>Kineosporiaceae</taxon>
        <taxon>Kineosporia</taxon>
    </lineage>
</organism>
<evidence type="ECO:0000313" key="6">
    <source>
        <dbReference type="Proteomes" id="UP001138997"/>
    </source>
</evidence>
<evidence type="ECO:0000259" key="4">
    <source>
        <dbReference type="Pfam" id="PF03816"/>
    </source>
</evidence>
<dbReference type="AlphaFoldDB" id="A0A9X1NES0"/>
<feature type="compositionally biased region" description="Acidic residues" evidence="2">
    <location>
        <begin position="495"/>
        <end position="504"/>
    </location>
</feature>
<proteinExistence type="inferred from homology"/>
<dbReference type="Proteomes" id="UP001138997">
    <property type="component" value="Unassembled WGS sequence"/>
</dbReference>
<evidence type="ECO:0000313" key="5">
    <source>
        <dbReference type="EMBL" id="MCD5312788.1"/>
    </source>
</evidence>
<gene>
    <name evidence="5" type="ORF">LR394_17925</name>
</gene>
<reference evidence="5" key="1">
    <citation type="submission" date="2021-11" db="EMBL/GenBank/DDBJ databases">
        <title>Streptomyces corallinus and Kineosporia corallina sp. nov., two new coral-derived marine actinobacteria.</title>
        <authorList>
            <person name="Buangrab K."/>
            <person name="Sutthacheep M."/>
            <person name="Yeemin T."/>
            <person name="Harunari E."/>
            <person name="Igarashi Y."/>
            <person name="Sripreechasak P."/>
            <person name="Kanchanasin P."/>
            <person name="Tanasupawat S."/>
            <person name="Phongsopitanun W."/>
        </authorList>
    </citation>
    <scope>NUCLEOTIDE SEQUENCE</scope>
    <source>
        <strain evidence="5">JCM 31032</strain>
    </source>
</reference>
<protein>
    <submittedName>
        <fullName evidence="5">LCP family protein</fullName>
    </submittedName>
</protein>
<dbReference type="InterPro" id="IPR050922">
    <property type="entry name" value="LytR/CpsA/Psr_CW_biosynth"/>
</dbReference>
<evidence type="ECO:0000256" key="2">
    <source>
        <dbReference type="SAM" id="MobiDB-lite"/>
    </source>
</evidence>
<sequence length="515" mass="55223">MSTSPGGKTEGSAQAVTNPIPKVRPHGLPWVLSWTVVGSVLPGLGLIAAGRRRTGAVIMGLITIALSAFAIWAFTADILRSGLSFALDPQRLLILAIAAVTAGVLWALLILLTNAQLQRRARLGTLQKVLSWGVALGLVVGACVPAYAVTEYSLVQRDLVTSVFQDGDDADKDAEDATPDTAADDPWADTKRINVLLIGSDAGDTREGIRPDTLIVASIRPENGNTVLFSLPRNLERVPFKKGSPGAAAWPNGYYCPGGECLLNAVWTWALDAEGYAGNANPGLKATEDAVTGITGLEIDTYLMLNLEGFEDFIDAMGGVTLDVHERLPIGGDSSHPEETIGYIEAGLNQKMDGWHALWFARSRWSTSDYDRMRRQRCVIAAVTEQANPVNLAKNFPAIAAALKSNMSTGIPQSQLQAWVELATRVQSAKVTSLAFTDDVVASRSNPDYDLIRKQVREAIQKSVQDTPTAVSTTTASPTPSATETPKRKKQAQEQEQEAEDEPDSSTAEDVSELC</sequence>
<keyword evidence="3" id="KW-1133">Transmembrane helix</keyword>
<comment type="similarity">
    <text evidence="1">Belongs to the LytR/CpsA/Psr (LCP) family.</text>
</comment>
<keyword evidence="3" id="KW-0812">Transmembrane</keyword>
<feature type="compositionally biased region" description="Low complexity" evidence="2">
    <location>
        <begin position="467"/>
        <end position="484"/>
    </location>
</feature>
<name>A0A9X1NES0_9ACTN</name>
<dbReference type="Gene3D" id="3.40.630.190">
    <property type="entry name" value="LCP protein"/>
    <property type="match status" value="1"/>
</dbReference>
<dbReference type="Pfam" id="PF03816">
    <property type="entry name" value="LytR_cpsA_psr"/>
    <property type="match status" value="1"/>
</dbReference>
<feature type="transmembrane region" description="Helical" evidence="3">
    <location>
        <begin position="31"/>
        <end position="49"/>
    </location>
</feature>
<keyword evidence="3" id="KW-0472">Membrane</keyword>
<evidence type="ECO:0000256" key="1">
    <source>
        <dbReference type="ARBA" id="ARBA00006068"/>
    </source>
</evidence>
<feature type="transmembrane region" description="Helical" evidence="3">
    <location>
        <begin position="56"/>
        <end position="74"/>
    </location>
</feature>
<feature type="domain" description="Cell envelope-related transcriptional attenuator" evidence="4">
    <location>
        <begin position="210"/>
        <end position="387"/>
    </location>
</feature>
<accession>A0A9X1NES0</accession>
<dbReference type="RefSeq" id="WP_231443367.1">
    <property type="nucleotide sequence ID" value="NZ_JAJOMB010000009.1"/>
</dbReference>
<feature type="region of interest" description="Disordered" evidence="2">
    <location>
        <begin position="1"/>
        <end position="20"/>
    </location>
</feature>
<keyword evidence="6" id="KW-1185">Reference proteome</keyword>
<dbReference type="PANTHER" id="PTHR33392:SF6">
    <property type="entry name" value="POLYISOPRENYL-TEICHOIC ACID--PEPTIDOGLYCAN TEICHOIC ACID TRANSFERASE TAGU"/>
    <property type="match status" value="1"/>
</dbReference>
<feature type="compositionally biased region" description="Polar residues" evidence="2">
    <location>
        <begin position="1"/>
        <end position="17"/>
    </location>
</feature>
<dbReference type="PANTHER" id="PTHR33392">
    <property type="entry name" value="POLYISOPRENYL-TEICHOIC ACID--PEPTIDOGLYCAN TEICHOIC ACID TRANSFERASE TAGU"/>
    <property type="match status" value="1"/>
</dbReference>
<dbReference type="InterPro" id="IPR004474">
    <property type="entry name" value="LytR_CpsA_psr"/>
</dbReference>
<evidence type="ECO:0000256" key="3">
    <source>
        <dbReference type="SAM" id="Phobius"/>
    </source>
</evidence>